<evidence type="ECO:0000256" key="3">
    <source>
        <dbReference type="ARBA" id="ARBA00022475"/>
    </source>
</evidence>
<keyword evidence="3" id="KW-1003">Cell membrane</keyword>
<evidence type="ECO:0000313" key="10">
    <source>
        <dbReference type="Proteomes" id="UP001595632"/>
    </source>
</evidence>
<evidence type="ECO:0000313" key="9">
    <source>
        <dbReference type="EMBL" id="MFC3145001.1"/>
    </source>
</evidence>
<evidence type="ECO:0000256" key="4">
    <source>
        <dbReference type="ARBA" id="ARBA00022692"/>
    </source>
</evidence>
<reference evidence="10" key="1">
    <citation type="journal article" date="2019" name="Int. J. Syst. Evol. Microbiol.">
        <title>The Global Catalogue of Microorganisms (GCM) 10K type strain sequencing project: providing services to taxonomists for standard genome sequencing and annotation.</title>
        <authorList>
            <consortium name="The Broad Institute Genomics Platform"/>
            <consortium name="The Broad Institute Genome Sequencing Center for Infectious Disease"/>
            <person name="Wu L."/>
            <person name="Ma J."/>
        </authorList>
    </citation>
    <scope>NUCLEOTIDE SEQUENCE [LARGE SCALE GENOMIC DNA]</scope>
    <source>
        <strain evidence="10">KCTC 52366</strain>
    </source>
</reference>
<comment type="similarity">
    <text evidence="2 7">Belongs to the ExbD/TolR family.</text>
</comment>
<evidence type="ECO:0000256" key="6">
    <source>
        <dbReference type="ARBA" id="ARBA00023136"/>
    </source>
</evidence>
<evidence type="ECO:0000256" key="1">
    <source>
        <dbReference type="ARBA" id="ARBA00004162"/>
    </source>
</evidence>
<gene>
    <name evidence="9" type="ORF">ACFOGP_19930</name>
</gene>
<dbReference type="PANTHER" id="PTHR30558:SF3">
    <property type="entry name" value="BIOPOLYMER TRANSPORT PROTEIN EXBD-RELATED"/>
    <property type="match status" value="1"/>
</dbReference>
<keyword evidence="10" id="KW-1185">Reference proteome</keyword>
<organism evidence="9 10">
    <name type="scientific">Psychromarinibacter halotolerans</name>
    <dbReference type="NCBI Taxonomy" id="1775175"/>
    <lineage>
        <taxon>Bacteria</taxon>
        <taxon>Pseudomonadati</taxon>
        <taxon>Pseudomonadota</taxon>
        <taxon>Alphaproteobacteria</taxon>
        <taxon>Rhodobacterales</taxon>
        <taxon>Paracoccaceae</taxon>
        <taxon>Psychromarinibacter</taxon>
    </lineage>
</organism>
<keyword evidence="5 8" id="KW-1133">Transmembrane helix</keyword>
<comment type="caution">
    <text evidence="9">The sequence shown here is derived from an EMBL/GenBank/DDBJ whole genome shotgun (WGS) entry which is preliminary data.</text>
</comment>
<keyword evidence="4 7" id="KW-0812">Transmembrane</keyword>
<dbReference type="Proteomes" id="UP001595632">
    <property type="component" value="Unassembled WGS sequence"/>
</dbReference>
<dbReference type="EMBL" id="JBHRTB010000010">
    <property type="protein sequence ID" value="MFC3145001.1"/>
    <property type="molecule type" value="Genomic_DNA"/>
</dbReference>
<dbReference type="PANTHER" id="PTHR30558">
    <property type="entry name" value="EXBD MEMBRANE COMPONENT OF PMF-DRIVEN MACROMOLECULE IMPORT SYSTEM"/>
    <property type="match status" value="1"/>
</dbReference>
<evidence type="ECO:0000256" key="7">
    <source>
        <dbReference type="RuleBase" id="RU003879"/>
    </source>
</evidence>
<protein>
    <submittedName>
        <fullName evidence="9">Biopolymer transporter ExbD</fullName>
    </submittedName>
</protein>
<keyword evidence="7" id="KW-0653">Protein transport</keyword>
<evidence type="ECO:0000256" key="8">
    <source>
        <dbReference type="SAM" id="Phobius"/>
    </source>
</evidence>
<dbReference type="Pfam" id="PF02472">
    <property type="entry name" value="ExbD"/>
    <property type="match status" value="1"/>
</dbReference>
<evidence type="ECO:0000256" key="5">
    <source>
        <dbReference type="ARBA" id="ARBA00022989"/>
    </source>
</evidence>
<sequence length="134" mass="14497">MPVRSPARPRRAVSVTSLIDVIFLLLLFFMLSSTFTKFAEIRLDTGTGGPAAPAPAATPPLFLQLGADTIRLNAQEVSLEDLPDRLAAEAPDDTETASRTLIIAPSGDDLTSQRLIDLLVVLRQQPGFDIRVLE</sequence>
<dbReference type="RefSeq" id="WP_275634203.1">
    <property type="nucleotide sequence ID" value="NZ_JARGYD010000008.1"/>
</dbReference>
<proteinExistence type="inferred from homology"/>
<keyword evidence="7" id="KW-0813">Transport</keyword>
<comment type="subcellular location">
    <subcellularLocation>
        <location evidence="1">Cell membrane</location>
        <topology evidence="1">Single-pass membrane protein</topology>
    </subcellularLocation>
    <subcellularLocation>
        <location evidence="7">Cell membrane</location>
        <topology evidence="7">Single-pass type II membrane protein</topology>
    </subcellularLocation>
</comment>
<accession>A0ABV7GZU3</accession>
<feature type="transmembrane region" description="Helical" evidence="8">
    <location>
        <begin position="12"/>
        <end position="31"/>
    </location>
</feature>
<name>A0ABV7GZU3_9RHOB</name>
<keyword evidence="6 8" id="KW-0472">Membrane</keyword>
<dbReference type="InterPro" id="IPR003400">
    <property type="entry name" value="ExbD"/>
</dbReference>
<evidence type="ECO:0000256" key="2">
    <source>
        <dbReference type="ARBA" id="ARBA00005811"/>
    </source>
</evidence>